<accession>A0A101JU63</accession>
<evidence type="ECO:0000313" key="1">
    <source>
        <dbReference type="EMBL" id="KUL33049.1"/>
    </source>
</evidence>
<comment type="caution">
    <text evidence="1">The sequence shown here is derived from an EMBL/GenBank/DDBJ whole genome shotgun (WGS) entry which is preliminary data.</text>
</comment>
<proteinExistence type="predicted"/>
<keyword evidence="2" id="KW-1185">Reference proteome</keyword>
<evidence type="ECO:0000313" key="2">
    <source>
        <dbReference type="Proteomes" id="UP000053244"/>
    </source>
</evidence>
<gene>
    <name evidence="1" type="ORF">ADL15_18745</name>
</gene>
<dbReference type="EMBL" id="LLZH01000156">
    <property type="protein sequence ID" value="KUL33049.1"/>
    <property type="molecule type" value="Genomic_DNA"/>
</dbReference>
<dbReference type="AlphaFoldDB" id="A0A101JU63"/>
<dbReference type="OrthoDB" id="2989479at2"/>
<reference evidence="1 2" key="1">
    <citation type="submission" date="2015-10" db="EMBL/GenBank/DDBJ databases">
        <authorList>
            <person name="Gilbert D.G."/>
        </authorList>
    </citation>
    <scope>NUCLEOTIDE SEQUENCE [LARGE SCALE GENOMIC DNA]</scope>
    <source>
        <strain evidence="1 2">NRRL B-16712</strain>
    </source>
</reference>
<organism evidence="1 2">
    <name type="scientific">Actinoplanes awajinensis subsp. mycoplanecinus</name>
    <dbReference type="NCBI Taxonomy" id="135947"/>
    <lineage>
        <taxon>Bacteria</taxon>
        <taxon>Bacillati</taxon>
        <taxon>Actinomycetota</taxon>
        <taxon>Actinomycetes</taxon>
        <taxon>Micromonosporales</taxon>
        <taxon>Micromonosporaceae</taxon>
        <taxon>Actinoplanes</taxon>
    </lineage>
</organism>
<name>A0A101JU63_9ACTN</name>
<sequence length="71" mass="8169">MTSDEALVLFDWLHRCEGSNRVLPPEHHGEQVALWNLSALLERELVEPFRSDYRGLVDRARVRLAGEEVPS</sequence>
<protein>
    <submittedName>
        <fullName evidence="1">Uncharacterized protein</fullName>
    </submittedName>
</protein>
<dbReference type="Proteomes" id="UP000053244">
    <property type="component" value="Unassembled WGS sequence"/>
</dbReference>